<feature type="transmembrane region" description="Helical" evidence="4">
    <location>
        <begin position="169"/>
        <end position="188"/>
    </location>
</feature>
<comment type="caution">
    <text evidence="5">The sequence shown here is derived from an EMBL/GenBank/DDBJ whole genome shotgun (WGS) entry which is preliminary data.</text>
</comment>
<gene>
    <name evidence="5" type="ORF">GCM10017083_14970</name>
</gene>
<feature type="transmembrane region" description="Helical" evidence="4">
    <location>
        <begin position="283"/>
        <end position="300"/>
    </location>
</feature>
<feature type="transmembrane region" description="Helical" evidence="4">
    <location>
        <begin position="370"/>
        <end position="388"/>
    </location>
</feature>
<dbReference type="Gene3D" id="1.20.1250.20">
    <property type="entry name" value="MFS general substrate transporter like domains"/>
    <property type="match status" value="1"/>
</dbReference>
<keyword evidence="6" id="KW-1185">Reference proteome</keyword>
<name>A0A918XQ56_9PROT</name>
<evidence type="ECO:0000256" key="1">
    <source>
        <dbReference type="ARBA" id="ARBA00022692"/>
    </source>
</evidence>
<organism evidence="5 6">
    <name type="scientific">Thalassobaculum fulvum</name>
    <dbReference type="NCBI Taxonomy" id="1633335"/>
    <lineage>
        <taxon>Bacteria</taxon>
        <taxon>Pseudomonadati</taxon>
        <taxon>Pseudomonadota</taxon>
        <taxon>Alphaproteobacteria</taxon>
        <taxon>Rhodospirillales</taxon>
        <taxon>Thalassobaculaceae</taxon>
        <taxon>Thalassobaculum</taxon>
    </lineage>
</organism>
<evidence type="ECO:0000256" key="4">
    <source>
        <dbReference type="SAM" id="Phobius"/>
    </source>
</evidence>
<dbReference type="EMBL" id="BMZS01000003">
    <property type="protein sequence ID" value="GHD46151.1"/>
    <property type="molecule type" value="Genomic_DNA"/>
</dbReference>
<feature type="transmembrane region" description="Helical" evidence="4">
    <location>
        <begin position="221"/>
        <end position="241"/>
    </location>
</feature>
<keyword evidence="3 4" id="KW-0472">Membrane</keyword>
<keyword evidence="1 4" id="KW-0812">Transmembrane</keyword>
<accession>A0A918XQ56</accession>
<feature type="transmembrane region" description="Helical" evidence="4">
    <location>
        <begin position="253"/>
        <end position="271"/>
    </location>
</feature>
<reference evidence="5" key="1">
    <citation type="journal article" date="2014" name="Int. J. Syst. Evol. Microbiol.">
        <title>Complete genome sequence of Corynebacterium casei LMG S-19264T (=DSM 44701T), isolated from a smear-ripened cheese.</title>
        <authorList>
            <consortium name="US DOE Joint Genome Institute (JGI-PGF)"/>
            <person name="Walter F."/>
            <person name="Albersmeier A."/>
            <person name="Kalinowski J."/>
            <person name="Ruckert C."/>
        </authorList>
    </citation>
    <scope>NUCLEOTIDE SEQUENCE</scope>
    <source>
        <strain evidence="5">KCTC 42651</strain>
    </source>
</reference>
<feature type="transmembrane region" description="Helical" evidence="4">
    <location>
        <begin position="52"/>
        <end position="74"/>
    </location>
</feature>
<proteinExistence type="predicted"/>
<feature type="transmembrane region" description="Helical" evidence="4">
    <location>
        <begin position="20"/>
        <end position="40"/>
    </location>
</feature>
<dbReference type="PANTHER" id="PTHR23531:SF1">
    <property type="entry name" value="QUINOLENE RESISTANCE PROTEIN NORA"/>
    <property type="match status" value="1"/>
</dbReference>
<sequence>MQLGRPVFFKRLGAPGAEAFAVLFALESFARALLATVIPIEALRFLGTAGNVSSAFFAASLCALCASLGIPWLVRKTARRWVYSLGFVGLASAPALFTVPGFESFMAGMVVRAIGTVAVTVCLSLYILDFIAKKDLSRSEPMRLFYSAAAWAAGPFLGVWLAVNVGRDAPFLLSAAVALAALGYFWFLRITENPAVVQKAVPVPTPLAYVRRYFAQPRLRLAWVMTTGRNVWWVVFFIYVPVYAVKTGLGPEVGGAVVSVGASFLFLTPLTGRLVRREGIRRVFVAGYLLASVATFLVAASMGQPWIGIVLIVCAALGMSAIDAGGNMLFLFAVRRHERSEMTTVYSTYRDVADIVPPGLFSVLLRVFELPAVFVVGGAVTLGLALLARRIHPRLGREARPPAPLAVGEPAQ</sequence>
<dbReference type="AlphaFoldDB" id="A0A918XQ56"/>
<protein>
    <submittedName>
        <fullName evidence="5">MFS transporter</fullName>
    </submittedName>
</protein>
<dbReference type="InterPro" id="IPR052714">
    <property type="entry name" value="MFS_Exporter"/>
</dbReference>
<dbReference type="GO" id="GO:0022857">
    <property type="term" value="F:transmembrane transporter activity"/>
    <property type="evidence" value="ECO:0007669"/>
    <property type="project" value="InterPro"/>
</dbReference>
<evidence type="ECO:0000256" key="2">
    <source>
        <dbReference type="ARBA" id="ARBA00022989"/>
    </source>
</evidence>
<reference evidence="5" key="2">
    <citation type="submission" date="2020-09" db="EMBL/GenBank/DDBJ databases">
        <authorList>
            <person name="Sun Q."/>
            <person name="Kim S."/>
        </authorList>
    </citation>
    <scope>NUCLEOTIDE SEQUENCE</scope>
    <source>
        <strain evidence="5">KCTC 42651</strain>
    </source>
</reference>
<dbReference type="Pfam" id="PF07690">
    <property type="entry name" value="MFS_1"/>
    <property type="match status" value="1"/>
</dbReference>
<dbReference type="RefSeq" id="WP_189988323.1">
    <property type="nucleotide sequence ID" value="NZ_BMZS01000003.1"/>
</dbReference>
<dbReference type="PANTHER" id="PTHR23531">
    <property type="entry name" value="QUINOLENE RESISTANCE PROTEIN NORA"/>
    <property type="match status" value="1"/>
</dbReference>
<dbReference type="Proteomes" id="UP000630353">
    <property type="component" value="Unassembled WGS sequence"/>
</dbReference>
<dbReference type="InterPro" id="IPR011701">
    <property type="entry name" value="MFS"/>
</dbReference>
<evidence type="ECO:0000313" key="5">
    <source>
        <dbReference type="EMBL" id="GHD46151.1"/>
    </source>
</evidence>
<keyword evidence="2 4" id="KW-1133">Transmembrane helix</keyword>
<feature type="transmembrane region" description="Helical" evidence="4">
    <location>
        <begin position="144"/>
        <end position="163"/>
    </location>
</feature>
<feature type="transmembrane region" description="Helical" evidence="4">
    <location>
        <begin position="105"/>
        <end position="132"/>
    </location>
</feature>
<dbReference type="SUPFAM" id="SSF103473">
    <property type="entry name" value="MFS general substrate transporter"/>
    <property type="match status" value="1"/>
</dbReference>
<dbReference type="InterPro" id="IPR036259">
    <property type="entry name" value="MFS_trans_sf"/>
</dbReference>
<feature type="transmembrane region" description="Helical" evidence="4">
    <location>
        <begin position="81"/>
        <end position="99"/>
    </location>
</feature>
<evidence type="ECO:0000256" key="3">
    <source>
        <dbReference type="ARBA" id="ARBA00023136"/>
    </source>
</evidence>
<evidence type="ECO:0000313" key="6">
    <source>
        <dbReference type="Proteomes" id="UP000630353"/>
    </source>
</evidence>